<proteinExistence type="predicted"/>
<accession>A0A485M5Z8</accession>
<dbReference type="EMBL" id="CAADRN010000315">
    <property type="protein sequence ID" value="VFU17927.1"/>
    <property type="molecule type" value="Genomic_DNA"/>
</dbReference>
<sequence>MEFDFREAFSRIGCSVVQETNKRLNDLMHSNPDMDAPTKTNRIINEMINDNIKVTLGVLEEYHQALMKHLGEKKI</sequence>
<gene>
    <name evidence="1" type="ORF">SCFA_3820004</name>
</gene>
<evidence type="ECO:0000313" key="1">
    <source>
        <dbReference type="EMBL" id="VFU17927.1"/>
    </source>
</evidence>
<protein>
    <submittedName>
        <fullName evidence="1">Uncharacterized protein</fullName>
    </submittedName>
</protein>
<reference evidence="1" key="1">
    <citation type="submission" date="2019-03" db="EMBL/GenBank/DDBJ databases">
        <authorList>
            <person name="Hao L."/>
        </authorList>
    </citation>
    <scope>NUCLEOTIDE SEQUENCE</scope>
</reference>
<organism evidence="1">
    <name type="scientific">anaerobic digester metagenome</name>
    <dbReference type="NCBI Taxonomy" id="1263854"/>
    <lineage>
        <taxon>unclassified sequences</taxon>
        <taxon>metagenomes</taxon>
        <taxon>ecological metagenomes</taxon>
    </lineage>
</organism>
<dbReference type="AlphaFoldDB" id="A0A485M5Z8"/>
<name>A0A485M5Z8_9ZZZZ</name>